<keyword evidence="7 9" id="KW-1133">Transmembrane helix</keyword>
<dbReference type="GO" id="GO:0005886">
    <property type="term" value="C:plasma membrane"/>
    <property type="evidence" value="ECO:0007669"/>
    <property type="project" value="UniProtKB-SubCell"/>
</dbReference>
<dbReference type="PANTHER" id="PTHR33695">
    <property type="entry name" value="LIPOPROTEIN SIGNAL PEPTIDASE"/>
    <property type="match status" value="1"/>
</dbReference>
<sequence length="164" mass="18465">MPEKKTYSNYFIIVLIMGNLILDQLSKYLVRVYLIPHDIVEIIGRNLIFMHVENTGAFLSAGASLNDTFKFITLTVLPFMALCAVIVFMLKYKSLPLLLVIGLSFVVGGGLGNLFDRFQFGAVTDFIHLDFLFIKTGIFNLADVSIMIGVICLALNIYYKKILR</sequence>
<dbReference type="eggNOG" id="COG0597">
    <property type="taxonomic scope" value="Bacteria"/>
</dbReference>
<dbReference type="EC" id="3.4.23.36" evidence="9"/>
<dbReference type="PANTHER" id="PTHR33695:SF1">
    <property type="entry name" value="LIPOPROTEIN SIGNAL PEPTIDASE"/>
    <property type="match status" value="1"/>
</dbReference>
<comment type="subcellular location">
    <subcellularLocation>
        <location evidence="9">Cell membrane</location>
        <topology evidence="9">Multi-pass membrane protein</topology>
    </subcellularLocation>
</comment>
<evidence type="ECO:0000313" key="13">
    <source>
        <dbReference type="Proteomes" id="UP000028007"/>
    </source>
</evidence>
<comment type="catalytic activity">
    <reaction evidence="9 10">
        <text>Release of signal peptides from bacterial membrane prolipoproteins. Hydrolyzes -Xaa-Yaa-Zaa-|-(S,diacylglyceryl)Cys-, in which Xaa is hydrophobic (preferably Leu), and Yaa (Ala or Ser) and Zaa (Gly or Ala) have small, neutral side chains.</text>
        <dbReference type="EC" id="3.4.23.36"/>
    </reaction>
</comment>
<protein>
    <recommendedName>
        <fullName evidence="9">Lipoprotein signal peptidase</fullName>
        <ecNumber evidence="9">3.4.23.36</ecNumber>
    </recommendedName>
    <alternativeName>
        <fullName evidence="9">Prolipoprotein signal peptidase</fullName>
    </alternativeName>
    <alternativeName>
        <fullName evidence="9">Signal peptidase II</fullName>
        <shortName evidence="9">SPase II</shortName>
    </alternativeName>
</protein>
<evidence type="ECO:0000256" key="9">
    <source>
        <dbReference type="HAMAP-Rule" id="MF_00161"/>
    </source>
</evidence>
<keyword evidence="6 9" id="KW-0378">Hydrolase</keyword>
<keyword evidence="8 9" id="KW-0472">Membrane</keyword>
<evidence type="ECO:0000313" key="12">
    <source>
        <dbReference type="EMBL" id="KEQ28139.1"/>
    </source>
</evidence>
<dbReference type="Pfam" id="PF01252">
    <property type="entry name" value="Peptidase_A8"/>
    <property type="match status" value="1"/>
</dbReference>
<evidence type="ECO:0000256" key="5">
    <source>
        <dbReference type="ARBA" id="ARBA00022750"/>
    </source>
</evidence>
<proteinExistence type="inferred from homology"/>
<dbReference type="GO" id="GO:0006508">
    <property type="term" value="P:proteolysis"/>
    <property type="evidence" value="ECO:0007669"/>
    <property type="project" value="UniProtKB-KW"/>
</dbReference>
<feature type="transmembrane region" description="Helical" evidence="9">
    <location>
        <begin position="71"/>
        <end position="90"/>
    </location>
</feature>
<evidence type="ECO:0000256" key="11">
    <source>
        <dbReference type="RuleBase" id="RU004181"/>
    </source>
</evidence>
<keyword evidence="13" id="KW-1185">Reference proteome</keyword>
<dbReference type="UniPathway" id="UPA00665"/>
<feature type="active site" evidence="9">
    <location>
        <position position="125"/>
    </location>
</feature>
<feature type="transmembrane region" description="Helical" evidence="9">
    <location>
        <begin position="138"/>
        <end position="159"/>
    </location>
</feature>
<keyword evidence="4 9" id="KW-0812">Transmembrane</keyword>
<dbReference type="NCBIfam" id="TIGR00077">
    <property type="entry name" value="lspA"/>
    <property type="match status" value="1"/>
</dbReference>
<organism evidence="12 13">
    <name type="scientific">Pedobacter antarcticus 4BY</name>
    <dbReference type="NCBI Taxonomy" id="1358423"/>
    <lineage>
        <taxon>Bacteria</taxon>
        <taxon>Pseudomonadati</taxon>
        <taxon>Bacteroidota</taxon>
        <taxon>Sphingobacteriia</taxon>
        <taxon>Sphingobacteriales</taxon>
        <taxon>Sphingobacteriaceae</taxon>
        <taxon>Pedobacter</taxon>
    </lineage>
</organism>
<comment type="similarity">
    <text evidence="1 9 11">Belongs to the peptidase A8 family.</text>
</comment>
<dbReference type="RefSeq" id="WP_037444693.1">
    <property type="nucleotide sequence ID" value="NZ_JNFF01000117.1"/>
</dbReference>
<evidence type="ECO:0000256" key="6">
    <source>
        <dbReference type="ARBA" id="ARBA00022801"/>
    </source>
</evidence>
<evidence type="ECO:0000256" key="2">
    <source>
        <dbReference type="ARBA" id="ARBA00022475"/>
    </source>
</evidence>
<gene>
    <name evidence="9" type="primary">lspA</name>
    <name evidence="12" type="ORF">N180_00435</name>
</gene>
<reference evidence="12 13" key="1">
    <citation type="journal article" date="1992" name="Int. J. Syst. Bacteriol.">
        <title>Sphingobacterium antarcticus sp. nov. a Psychrotrophic Bacterium from the Soils of Schirmacher Oasis, Antarctica.</title>
        <authorList>
            <person name="Shivaji S."/>
            <person name="Ray M.K."/>
            <person name="Rao N.S."/>
            <person name="Saiserr L."/>
            <person name="Jagannadham M.V."/>
            <person name="Kumar G.S."/>
            <person name="Reddy G."/>
            <person name="Bhargava P.M."/>
        </authorList>
    </citation>
    <scope>NUCLEOTIDE SEQUENCE [LARGE SCALE GENOMIC DNA]</scope>
    <source>
        <strain evidence="12 13">4BY</strain>
    </source>
</reference>
<evidence type="ECO:0000256" key="1">
    <source>
        <dbReference type="ARBA" id="ARBA00006139"/>
    </source>
</evidence>
<evidence type="ECO:0000256" key="10">
    <source>
        <dbReference type="RuleBase" id="RU000594"/>
    </source>
</evidence>
<feature type="transmembrane region" description="Helical" evidence="9">
    <location>
        <begin position="7"/>
        <end position="26"/>
    </location>
</feature>
<evidence type="ECO:0000256" key="8">
    <source>
        <dbReference type="ARBA" id="ARBA00023136"/>
    </source>
</evidence>
<feature type="transmembrane region" description="Helical" evidence="9">
    <location>
        <begin position="97"/>
        <end position="115"/>
    </location>
</feature>
<dbReference type="GO" id="GO:0004190">
    <property type="term" value="F:aspartic-type endopeptidase activity"/>
    <property type="evidence" value="ECO:0007669"/>
    <property type="project" value="UniProtKB-UniRule"/>
</dbReference>
<dbReference type="PRINTS" id="PR00781">
    <property type="entry name" value="LIPOSIGPTASE"/>
</dbReference>
<dbReference type="OrthoDB" id="9810259at2"/>
<keyword evidence="2 9" id="KW-1003">Cell membrane</keyword>
<comment type="function">
    <text evidence="9 10">This protein specifically catalyzes the removal of signal peptides from prolipoproteins.</text>
</comment>
<evidence type="ECO:0000256" key="7">
    <source>
        <dbReference type="ARBA" id="ARBA00022989"/>
    </source>
</evidence>
<name>A0A081PBR6_9SPHI</name>
<dbReference type="AlphaFoldDB" id="A0A081PBR6"/>
<feature type="active site" evidence="9">
    <location>
        <position position="143"/>
    </location>
</feature>
<dbReference type="InterPro" id="IPR001872">
    <property type="entry name" value="Peptidase_A8"/>
</dbReference>
<comment type="pathway">
    <text evidence="9">Protein modification; lipoprotein biosynthesis (signal peptide cleavage).</text>
</comment>
<keyword evidence="5 9" id="KW-0064">Aspartyl protease</keyword>
<evidence type="ECO:0000256" key="4">
    <source>
        <dbReference type="ARBA" id="ARBA00022692"/>
    </source>
</evidence>
<dbReference type="Proteomes" id="UP000028007">
    <property type="component" value="Unassembled WGS sequence"/>
</dbReference>
<dbReference type="EMBL" id="JNFF01000117">
    <property type="protein sequence ID" value="KEQ28139.1"/>
    <property type="molecule type" value="Genomic_DNA"/>
</dbReference>
<dbReference type="PROSITE" id="PS00855">
    <property type="entry name" value="SPASE_II"/>
    <property type="match status" value="1"/>
</dbReference>
<accession>A0A081PBR6</accession>
<dbReference type="HAMAP" id="MF_00161">
    <property type="entry name" value="LspA"/>
    <property type="match status" value="1"/>
</dbReference>
<comment type="caution">
    <text evidence="12">The sequence shown here is derived from an EMBL/GenBank/DDBJ whole genome shotgun (WGS) entry which is preliminary data.</text>
</comment>
<keyword evidence="3 9" id="KW-0645">Protease</keyword>
<evidence type="ECO:0000256" key="3">
    <source>
        <dbReference type="ARBA" id="ARBA00022670"/>
    </source>
</evidence>